<organism evidence="4 5">
    <name type="scientific">Mugilogobius chulae</name>
    <name type="common">yellowstripe goby</name>
    <dbReference type="NCBI Taxonomy" id="88201"/>
    <lineage>
        <taxon>Eukaryota</taxon>
        <taxon>Metazoa</taxon>
        <taxon>Chordata</taxon>
        <taxon>Craniata</taxon>
        <taxon>Vertebrata</taxon>
        <taxon>Euteleostomi</taxon>
        <taxon>Actinopterygii</taxon>
        <taxon>Neopterygii</taxon>
        <taxon>Teleostei</taxon>
        <taxon>Neoteleostei</taxon>
        <taxon>Acanthomorphata</taxon>
        <taxon>Gobiaria</taxon>
        <taxon>Gobiiformes</taxon>
        <taxon>Gobioidei</taxon>
        <taxon>Gobiidae</taxon>
        <taxon>Gobionellinae</taxon>
        <taxon>Mugilogobius</taxon>
    </lineage>
</organism>
<evidence type="ECO:0000256" key="2">
    <source>
        <dbReference type="SAM" id="MobiDB-lite"/>
    </source>
</evidence>
<dbReference type="SMART" id="SM00382">
    <property type="entry name" value="AAA"/>
    <property type="match status" value="1"/>
</dbReference>
<evidence type="ECO:0000256" key="1">
    <source>
        <dbReference type="RuleBase" id="RU363044"/>
    </source>
</evidence>
<feature type="compositionally biased region" description="Basic and acidic residues" evidence="2">
    <location>
        <begin position="863"/>
        <end position="872"/>
    </location>
</feature>
<dbReference type="GO" id="GO:0005524">
    <property type="term" value="F:ATP binding"/>
    <property type="evidence" value="ECO:0007669"/>
    <property type="project" value="UniProtKB-KW"/>
</dbReference>
<dbReference type="InterPro" id="IPR025476">
    <property type="entry name" value="Helitron_helicase-like"/>
</dbReference>
<keyword evidence="5" id="KW-1185">Reference proteome</keyword>
<evidence type="ECO:0000313" key="5">
    <source>
        <dbReference type="Proteomes" id="UP001460270"/>
    </source>
</evidence>
<feature type="region of interest" description="Disordered" evidence="2">
    <location>
        <begin position="531"/>
        <end position="553"/>
    </location>
</feature>
<comment type="cofactor">
    <cofactor evidence="1">
        <name>Mg(2+)</name>
        <dbReference type="ChEBI" id="CHEBI:18420"/>
    </cofactor>
</comment>
<dbReference type="EMBL" id="JBBPFD010000001">
    <property type="protein sequence ID" value="KAK7944775.1"/>
    <property type="molecule type" value="Genomic_DNA"/>
</dbReference>
<dbReference type="Gene3D" id="3.90.70.120">
    <property type="match status" value="1"/>
</dbReference>
<dbReference type="PANTHER" id="PTHR47642">
    <property type="entry name" value="ATP-DEPENDENT DNA HELICASE"/>
    <property type="match status" value="1"/>
</dbReference>
<comment type="catalytic activity">
    <reaction evidence="1">
        <text>ATP + H2O = ADP + phosphate + H(+)</text>
        <dbReference type="Rhea" id="RHEA:13065"/>
        <dbReference type="ChEBI" id="CHEBI:15377"/>
        <dbReference type="ChEBI" id="CHEBI:15378"/>
        <dbReference type="ChEBI" id="CHEBI:30616"/>
        <dbReference type="ChEBI" id="CHEBI:43474"/>
        <dbReference type="ChEBI" id="CHEBI:456216"/>
        <dbReference type="EC" id="5.6.2.3"/>
    </reaction>
</comment>
<dbReference type="Pfam" id="PF14214">
    <property type="entry name" value="Helitron_like_N"/>
    <property type="match status" value="1"/>
</dbReference>
<dbReference type="GO" id="GO:0016787">
    <property type="term" value="F:hydrolase activity"/>
    <property type="evidence" value="ECO:0007669"/>
    <property type="project" value="UniProtKB-KW"/>
</dbReference>
<keyword evidence="1" id="KW-0233">DNA recombination</keyword>
<dbReference type="InterPro" id="IPR010285">
    <property type="entry name" value="DNA_helicase_pif1-like_DEAD"/>
</dbReference>
<feature type="region of interest" description="Disordered" evidence="2">
    <location>
        <begin position="307"/>
        <end position="349"/>
    </location>
</feature>
<dbReference type="GO" id="GO:0000723">
    <property type="term" value="P:telomere maintenance"/>
    <property type="evidence" value="ECO:0007669"/>
    <property type="project" value="InterPro"/>
</dbReference>
<dbReference type="InterPro" id="IPR051055">
    <property type="entry name" value="PIF1_helicase"/>
</dbReference>
<keyword evidence="1" id="KW-0067">ATP-binding</keyword>
<dbReference type="CDD" id="cd18809">
    <property type="entry name" value="SF1_C_RecD"/>
    <property type="match status" value="1"/>
</dbReference>
<gene>
    <name evidence="4" type="ORF">WMY93_000503</name>
</gene>
<comment type="similarity">
    <text evidence="1">Belongs to the helicase family.</text>
</comment>
<dbReference type="EC" id="5.6.2.3" evidence="1"/>
<dbReference type="Proteomes" id="UP001460270">
    <property type="component" value="Unassembled WGS sequence"/>
</dbReference>
<feature type="domain" description="AAA+ ATPase" evidence="3">
    <location>
        <begin position="1786"/>
        <end position="1940"/>
    </location>
</feature>
<dbReference type="Pfam" id="PF05970">
    <property type="entry name" value="PIF1"/>
    <property type="match status" value="1"/>
</dbReference>
<dbReference type="PANTHER" id="PTHR47642:SF3">
    <property type="entry name" value="ATP-DEPENDENT DNA HELICASE"/>
    <property type="match status" value="1"/>
</dbReference>
<feature type="region of interest" description="Disordered" evidence="2">
    <location>
        <begin position="367"/>
        <end position="388"/>
    </location>
</feature>
<feature type="compositionally biased region" description="Acidic residues" evidence="2">
    <location>
        <begin position="933"/>
        <end position="947"/>
    </location>
</feature>
<feature type="compositionally biased region" description="Acidic residues" evidence="2">
    <location>
        <begin position="915"/>
        <end position="925"/>
    </location>
</feature>
<dbReference type="GO" id="GO:0006310">
    <property type="term" value="P:DNA recombination"/>
    <property type="evidence" value="ECO:0007669"/>
    <property type="project" value="UniProtKB-KW"/>
</dbReference>
<dbReference type="Gene3D" id="3.40.50.300">
    <property type="entry name" value="P-loop containing nucleotide triphosphate hydrolases"/>
    <property type="match status" value="1"/>
</dbReference>
<feature type="compositionally biased region" description="Basic residues" evidence="2">
    <location>
        <begin position="881"/>
        <end position="893"/>
    </location>
</feature>
<feature type="region of interest" description="Disordered" evidence="2">
    <location>
        <begin position="846"/>
        <end position="966"/>
    </location>
</feature>
<dbReference type="Pfam" id="PF21530">
    <property type="entry name" value="Pif1_2B_dom"/>
    <property type="match status" value="1"/>
</dbReference>
<feature type="region of interest" description="Disordered" evidence="2">
    <location>
        <begin position="1084"/>
        <end position="1103"/>
    </location>
</feature>
<feature type="compositionally biased region" description="Polar residues" evidence="2">
    <location>
        <begin position="846"/>
        <end position="858"/>
    </location>
</feature>
<dbReference type="InterPro" id="IPR027417">
    <property type="entry name" value="P-loop_NTPase"/>
</dbReference>
<keyword evidence="1" id="KW-0227">DNA damage</keyword>
<feature type="compositionally biased region" description="Polar residues" evidence="2">
    <location>
        <begin position="370"/>
        <end position="384"/>
    </location>
</feature>
<name>A0AAW0Q2L0_9GOBI</name>
<accession>A0AAW0Q2L0</accession>
<evidence type="ECO:0000313" key="4">
    <source>
        <dbReference type="EMBL" id="KAK7944775.1"/>
    </source>
</evidence>
<keyword evidence="1" id="KW-0547">Nucleotide-binding</keyword>
<reference evidence="5" key="1">
    <citation type="submission" date="2024-04" db="EMBL/GenBank/DDBJ databases">
        <title>Salinicola lusitanus LLJ914,a marine bacterium isolated from the Okinawa Trough.</title>
        <authorList>
            <person name="Li J."/>
        </authorList>
    </citation>
    <scope>NUCLEOTIDE SEQUENCE [LARGE SCALE GENOMIC DNA]</scope>
</reference>
<dbReference type="InterPro" id="IPR049163">
    <property type="entry name" value="Pif1-like_2B_dom"/>
</dbReference>
<protein>
    <recommendedName>
        <fullName evidence="1">ATP-dependent DNA helicase</fullName>
        <ecNumber evidence="1">5.6.2.3</ecNumber>
    </recommendedName>
</protein>
<sequence>MASPKLVEGTGWRPFAPVWKKSPFSEKQLKIRVPRESRGKELVLLVGDSHLRAFVERHVEIRADGPYSFGFICSPGGTARSLEIDVRNAAVNRRVSKCVLLATGNDTCSRGQTLKKARGDFHDLLKAVTRLCPKTCVVDFPPRHNHVSVAKQNRFRRAYQVETELANLQYVSCVEEFPMNNLQLWAHDAVNPSQSPRWHASLTDLICKAIRILSVVEPAPPSPERPALSLPASPRSPDVVVSCRTSRAVSYLPRPPKTDAEGWETVRKISHQDVAITREVAVPKVRGLSPIPVSSGQFDVLAAPQKTPKNPASLARGKVTQPRAVVPRQSKRPRRSAARVEEATSPTSSWQPRVLVKRLKTEVAVPSRPAVNTMTTKPQDQPMQTDDVPVSPTAPVCKEAKVTLQPVEPTVKRTSIAADHSTTDHTAVPVKAKAVAVTPRPTEVKSDVAVMTSNKFAEKTTTWADKVKSPPSSTCAKVPLTSDWNPYIVVKKLKTKKIVRPMVNTSSTTVKTGSTIQQNRQVQSDMTMMTSGAGASKTNATSKTEKVPVKRASCGSSKPVVKLQRLSHEDCKGKAPEAPSAAPVVQLQRLQNDDSGAKFTHLENIVGSFHQGEAIFSAISRGRQCTANALAAIVRHTHVRNVLEWSQEDLNKVLQEDSHARSKSGMVDGGGKSVVVFLKSLSEVHDHINQLAAGFGAGNAEFELSSVAVSLKDHKSECKDVSVEVVTVGSESDCESDKEGKQVCVEVVTVDSESDCESLREEEHVVVTMESEFESENADVAMEIENANKIEHVSDGVTFVGSANETECERMIEMMAIDTVSDGENVCLSVKVESPTVIALNTNSTGSKAWDTRSSTKGNVPEVGHKRGRTENDSLVSPLAKKNRKANKRKRAKAALNRTTSPNSQGVNKAKVFDADDIFPEEENSPEERVSTEEDIQLEDKQTEEESNANTNKGTSPDEEEDETLHDRQNHGIYQDSCSMPVDIGQETLDNCFEDIINLAPAEGNNPVRILSDKDNEAKSFPYLFPLGNNTYHTPRQHYLTLARYFNNRILHADGRFSKCIEYIFFAQYMSEVQQVVQQVSVASRKGHANPTSQKETGTDHTDSLEDIIKTDEGYRFLRPIRGTPAYWEGQQKDLFAMVRNLGKPTFFLSFSSADLRWGGLLNAMLKKEGRTETVESLEFEERCALLRNDPVTAARMFDHRWHLFLKHVLLSPLEPLGKINDFWYRVEFQQRGSPHVHVFLFGDGPEIGKNTDEEVAAFIDKYITCKIPTNDQHLADIVTSVQQHSQRHSKTCRKKNTVCRFNFPRPVSERTFITRRKEKPKCPKCQGDTASKSQEENEVECICSQYEQNFMKEEKAVEILAAVKEALLNKDKPVSNIQQLFGLVGITQEIWEKALKSVEKRTQIILKRDVNEIWINPYNPFLLKCWNANMDIQYVTDVYACIVYIISYMSKSEREMGLVLRKTQEEATKHGNTDAKEAMKKIGQAYLHNRDVSAQEAVYRITNMHLKESSRGTAFIPTGDRIFRMTKPLSHLQKSGTKEIWMTGCVDRYKNRPQNDTFNNMCIATFASEYRILSKSEEKSKAAIPLQNSCGYISKRVRTKPAVIRYARFSETKNPELYYKSLLQLFFPYRKDEDLKPSSFTSFEHFYKDGTVQLGNQTISVMSLVNSNRSRYDITTENLEEIKNNMNSTEILEDAWCQLCPEQEAERLEAAIELEQSKEDDEGPLLSIPDLGIAGKDICHLEKQLNVMTRAEGLDLIRSLNEQQLSIFHQIQRWCIDKASGNNPDPINVFVTGGAGTGKSHLIRAIQYEANRLFAPTRHHPDNINVLLTAPTGMAAHNLNASTIHSAFSIGINVTLPYLPLGEEKLNSLRAKFVDLQIVIIDEISMVSHDLLIYIHSRLRQIKQRSDFSPFGNVSVIAVGDFYQLAPVMAKGLYTENLPVNLWSSFKIAELTTVVRQKDTTFAELLNRLRTRSKGEPMLQNDIEILKSRETGEQSSALHIFPTNTQVSDHNINQLKITCPDSITIEAQDYHYNKKTGKMEKRLTPHTKDNLTCLPRELPLGVSARVMLCKNIDVEDGLVNGVCGTVTHITDKEINGLPEAVYVQFDGVRVGTQRRKKCPPTTAALRNSTRIEPEEERANSKGVKRRQFPLSLAWAVTVHKVQGLTVDNAVVSLNKMFAAGQAYVALSRVTTLDGLIIQDFKEKAIYCNEDVKNALQVMPRFMENTMSQDKQATDVLTLFLINVQGLLKHVFDLVSCTQTLQPECIAVTETWLTSQSSLHTVDIKGYNFHSQPRSLSYENNHDEHLCQENNRSYKEVCEANLSPPQLIAGYSNEASTWAMKSWTIGRTTSRGQVDNEGLRTHF</sequence>
<dbReference type="GO" id="GO:0006281">
    <property type="term" value="P:DNA repair"/>
    <property type="evidence" value="ECO:0007669"/>
    <property type="project" value="UniProtKB-KW"/>
</dbReference>
<keyword evidence="1" id="KW-0378">Hydrolase</keyword>
<dbReference type="SUPFAM" id="SSF52540">
    <property type="entry name" value="P-loop containing nucleoside triphosphate hydrolases"/>
    <property type="match status" value="2"/>
</dbReference>
<keyword evidence="1" id="KW-0347">Helicase</keyword>
<comment type="caution">
    <text evidence="4">The sequence shown here is derived from an EMBL/GenBank/DDBJ whole genome shotgun (WGS) entry which is preliminary data.</text>
</comment>
<dbReference type="InterPro" id="IPR003593">
    <property type="entry name" value="AAA+_ATPase"/>
</dbReference>
<evidence type="ECO:0000259" key="3">
    <source>
        <dbReference type="SMART" id="SM00382"/>
    </source>
</evidence>
<proteinExistence type="inferred from homology"/>
<dbReference type="GO" id="GO:0043139">
    <property type="term" value="F:5'-3' DNA helicase activity"/>
    <property type="evidence" value="ECO:0007669"/>
    <property type="project" value="UniProtKB-EC"/>
</dbReference>
<keyword evidence="1" id="KW-0234">DNA repair</keyword>